<keyword evidence="3" id="KW-1185">Reference proteome</keyword>
<comment type="caution">
    <text evidence="2">The sequence shown here is derived from an EMBL/GenBank/DDBJ whole genome shotgun (WGS) entry which is preliminary data.</text>
</comment>
<organism evidence="2 3">
    <name type="scientific">Uliginosibacterium silvisoli</name>
    <dbReference type="NCBI Taxonomy" id="3114758"/>
    <lineage>
        <taxon>Bacteria</taxon>
        <taxon>Pseudomonadati</taxon>
        <taxon>Pseudomonadota</taxon>
        <taxon>Betaproteobacteria</taxon>
        <taxon>Rhodocyclales</taxon>
        <taxon>Zoogloeaceae</taxon>
        <taxon>Uliginosibacterium</taxon>
    </lineage>
</organism>
<keyword evidence="1" id="KW-0732">Signal</keyword>
<dbReference type="Proteomes" id="UP001331561">
    <property type="component" value="Unassembled WGS sequence"/>
</dbReference>
<dbReference type="PROSITE" id="PS51257">
    <property type="entry name" value="PROKAR_LIPOPROTEIN"/>
    <property type="match status" value="1"/>
</dbReference>
<evidence type="ECO:0000313" key="3">
    <source>
        <dbReference type="Proteomes" id="UP001331561"/>
    </source>
</evidence>
<evidence type="ECO:0000256" key="1">
    <source>
        <dbReference type="SAM" id="SignalP"/>
    </source>
</evidence>
<dbReference type="EMBL" id="JAYXHS010000001">
    <property type="protein sequence ID" value="MEC5385278.1"/>
    <property type="molecule type" value="Genomic_DNA"/>
</dbReference>
<sequence>MKAGWAGVAGVLGVLVLCACSGGSGAGSATAGTAVASNAAGSSSSAASSVSASLTPQATAVGKLIGSPVTASIGASGGTLASSDGAISLSVPAGAFDRTVSLSIREITNEAHGAAGRAWRITPEGLHSAVPMTLTFRYSDDDLRDTSAGALSIAYQDDQQVWHVYNTPQRNAVTKTLSVSTTHFSDWSVITGARLLPMTGMLKVGESLNLRVRYCHYSFGEDGSMSRVVDCDQNASVNQSLHNWSATAGSVTPASDRTQGSAVYTAPASKPARNPVAVSVAYTPPLSSAQEILVSNIEISDSTVEDTACAWMRTAARLDAEAYFTEYGFNGSTPDETVKVRQSGHLHGTLVSRQQLPGWGMWTTDSVTGDAVLDDSLYTPGNGYTLTAKGNVLYPGPDAVNEHLSSIALYLDYTSCRYTLGYNVNVMATFHSDGYGPDETRPANVGQLRFTQVPMSSAQGAAQRIKAAIDVQARSDDSTSDAYLPGGLLDSSMKAAHADRMGWTTGVWTVRKAQ</sequence>
<name>A0ABU6K016_9RHOO</name>
<dbReference type="Gene3D" id="2.60.220.30">
    <property type="match status" value="1"/>
</dbReference>
<evidence type="ECO:0008006" key="4">
    <source>
        <dbReference type="Google" id="ProtNLM"/>
    </source>
</evidence>
<proteinExistence type="predicted"/>
<evidence type="ECO:0000313" key="2">
    <source>
        <dbReference type="EMBL" id="MEC5385278.1"/>
    </source>
</evidence>
<protein>
    <recommendedName>
        <fullName evidence="4">ZU5 domain-containing protein</fullName>
    </recommendedName>
</protein>
<feature type="signal peptide" evidence="1">
    <location>
        <begin position="1"/>
        <end position="26"/>
    </location>
</feature>
<reference evidence="2 3" key="1">
    <citation type="submission" date="2024-01" db="EMBL/GenBank/DDBJ databases">
        <title>Uliginosibacterium soil sp. nov.</title>
        <authorList>
            <person name="Lv Y."/>
        </authorList>
    </citation>
    <scope>NUCLEOTIDE SEQUENCE [LARGE SCALE GENOMIC DNA]</scope>
    <source>
        <strain evidence="2 3">H3</strain>
    </source>
</reference>
<accession>A0ABU6K016</accession>
<feature type="chain" id="PRO_5046354989" description="ZU5 domain-containing protein" evidence="1">
    <location>
        <begin position="27"/>
        <end position="514"/>
    </location>
</feature>
<gene>
    <name evidence="2" type="ORF">VVD49_06060</name>
</gene>
<dbReference type="RefSeq" id="WP_327598237.1">
    <property type="nucleotide sequence ID" value="NZ_JAYXHS010000001.1"/>
</dbReference>